<name>A0ABW0IYX4_9HYPH</name>
<keyword evidence="3" id="KW-1185">Reference proteome</keyword>
<protein>
    <recommendedName>
        <fullName evidence="4">Plasmid segregation centromere-binding protein ParG</fullName>
    </recommendedName>
</protein>
<dbReference type="EMBL" id="JBHSLW010000052">
    <property type="protein sequence ID" value="MFC5422887.1"/>
    <property type="molecule type" value="Genomic_DNA"/>
</dbReference>
<organism evidence="2 3">
    <name type="scientific">Bosea eneae</name>
    <dbReference type="NCBI Taxonomy" id="151454"/>
    <lineage>
        <taxon>Bacteria</taxon>
        <taxon>Pseudomonadati</taxon>
        <taxon>Pseudomonadota</taxon>
        <taxon>Alphaproteobacteria</taxon>
        <taxon>Hyphomicrobiales</taxon>
        <taxon>Boseaceae</taxon>
        <taxon>Bosea</taxon>
    </lineage>
</organism>
<dbReference type="InterPro" id="IPR010985">
    <property type="entry name" value="Ribbon_hlx_hlx"/>
</dbReference>
<proteinExistence type="predicted"/>
<accession>A0ABW0IYX4</accession>
<dbReference type="RefSeq" id="WP_377801111.1">
    <property type="nucleotide sequence ID" value="NZ_JBHSLW010000052.1"/>
</dbReference>
<gene>
    <name evidence="2" type="ORF">ACFPOB_25340</name>
</gene>
<dbReference type="InterPro" id="IPR056972">
    <property type="entry name" value="RHH_dom-containing"/>
</dbReference>
<evidence type="ECO:0000256" key="1">
    <source>
        <dbReference type="SAM" id="MobiDB-lite"/>
    </source>
</evidence>
<evidence type="ECO:0000313" key="2">
    <source>
        <dbReference type="EMBL" id="MFC5422887.1"/>
    </source>
</evidence>
<comment type="caution">
    <text evidence="2">The sequence shown here is derived from an EMBL/GenBank/DDBJ whole genome shotgun (WGS) entry which is preliminary data.</text>
</comment>
<reference evidence="3" key="1">
    <citation type="journal article" date="2019" name="Int. J. Syst. Evol. Microbiol.">
        <title>The Global Catalogue of Microorganisms (GCM) 10K type strain sequencing project: providing services to taxonomists for standard genome sequencing and annotation.</title>
        <authorList>
            <consortium name="The Broad Institute Genomics Platform"/>
            <consortium name="The Broad Institute Genome Sequencing Center for Infectious Disease"/>
            <person name="Wu L."/>
            <person name="Ma J."/>
        </authorList>
    </citation>
    <scope>NUCLEOTIDE SEQUENCE [LARGE SCALE GENOMIC DNA]</scope>
    <source>
        <strain evidence="3">NCAIM B.01391</strain>
    </source>
</reference>
<sequence>MKGPSNKRGFAVRPTTPDDWVRAPEATPKLPDPYTARLTIDVTPVLRGRIKITAFERGLTVAEMLRALLEREYGDAGGAP</sequence>
<dbReference type="Proteomes" id="UP001596053">
    <property type="component" value="Unassembled WGS sequence"/>
</dbReference>
<dbReference type="SUPFAM" id="SSF47598">
    <property type="entry name" value="Ribbon-helix-helix"/>
    <property type="match status" value="1"/>
</dbReference>
<dbReference type="Pfam" id="PF23807">
    <property type="entry name" value="RHH_10"/>
    <property type="match status" value="1"/>
</dbReference>
<evidence type="ECO:0000313" key="3">
    <source>
        <dbReference type="Proteomes" id="UP001596053"/>
    </source>
</evidence>
<evidence type="ECO:0008006" key="4">
    <source>
        <dbReference type="Google" id="ProtNLM"/>
    </source>
</evidence>
<feature type="region of interest" description="Disordered" evidence="1">
    <location>
        <begin position="1"/>
        <end position="28"/>
    </location>
</feature>